<organism evidence="2 3">
    <name type="scientific">Succinivibrio faecicola</name>
    <dbReference type="NCBI Taxonomy" id="2820300"/>
    <lineage>
        <taxon>Bacteria</taxon>
        <taxon>Pseudomonadati</taxon>
        <taxon>Pseudomonadota</taxon>
        <taxon>Gammaproteobacteria</taxon>
        <taxon>Aeromonadales</taxon>
        <taxon>Succinivibrionaceae</taxon>
        <taxon>Succinivibrio</taxon>
    </lineage>
</organism>
<dbReference type="InterPro" id="IPR016925">
    <property type="entry name" value="UCP029570"/>
</dbReference>
<evidence type="ECO:0000259" key="1">
    <source>
        <dbReference type="Pfam" id="PF03537"/>
    </source>
</evidence>
<dbReference type="EMBL" id="JAGFNY010000017">
    <property type="protein sequence ID" value="MBW7570429.1"/>
    <property type="molecule type" value="Genomic_DNA"/>
</dbReference>
<dbReference type="Pfam" id="PF03537">
    <property type="entry name" value="Glyco_hydro_114"/>
    <property type="match status" value="1"/>
</dbReference>
<reference evidence="2 3" key="1">
    <citation type="submission" date="2021-03" db="EMBL/GenBank/DDBJ databases">
        <title>Succinivibrio sp. nov. isolated from feces of cow.</title>
        <authorList>
            <person name="Choi J.-Y."/>
        </authorList>
    </citation>
    <scope>NUCLEOTIDE SEQUENCE [LARGE SCALE GENOMIC DNA]</scope>
    <source>
        <strain evidence="2 3">AGMB01872</strain>
    </source>
</reference>
<dbReference type="RefSeq" id="WP_219937652.1">
    <property type="nucleotide sequence ID" value="NZ_JAGFNY010000017.1"/>
</dbReference>
<evidence type="ECO:0000313" key="3">
    <source>
        <dbReference type="Proteomes" id="UP000731465"/>
    </source>
</evidence>
<dbReference type="InterPro" id="IPR013785">
    <property type="entry name" value="Aldolase_TIM"/>
</dbReference>
<dbReference type="InterPro" id="IPR011330">
    <property type="entry name" value="Glyco_hydro/deAcase_b/a-brl"/>
</dbReference>
<proteinExistence type="predicted"/>
<evidence type="ECO:0000313" key="2">
    <source>
        <dbReference type="EMBL" id="MBW7570429.1"/>
    </source>
</evidence>
<gene>
    <name evidence="2" type="ORF">J5V48_05910</name>
</gene>
<dbReference type="InterPro" id="IPR017853">
    <property type="entry name" value="GH"/>
</dbReference>
<sequence length="898" mass="101711">MHSSYAKTAKSICFYYNEVDSVRELINFDRVVLDPANVTPKQIQTLKNTGVTVYAYLSVGEFDENVPESLKPSVKSHNDEWDSAVMDVSDENWHKYLEKQTALLKKAGFEGLFLDTLDSYYLYADEDENPEYFEKQVNGLKDAVEKIHKILPNLIFNRGFEIFPRISFKPKAIAFESLYKGYNASDNTYTDVSEEDRKWLLEAVKPALKQGVEVIAIDYLDDTDQKKRTELAKKIAELGFTPYVSDGMLYGFGTSYVYCIPKRVLTLYDGRFSSQLISAAHTRIATPLEYLGYAVDTVDINSLNYSTIDKTRYAALVTYFDSVSSFTDHPEFDKYVQTHIGYIPMLFLGTIPQDPKTLNALGMQYGAEVPPPYRLHKDDVLSKGLLNPHFSKLDQVNALTISKKDGFKSLVYIENQKGNTSTLVFKAPWGGAAVSPYPVESLNNNTDTWLVDPFVFLDKMLNLPKIVAADATTESGRRILTSHVDGDGFPSRSWFKGTPLVSEVLYEHVFKGIDVPHTVSIIQGEIAKDGLYPKDSNMLEDVARKIFELPNVEIASHTFSHPFNWDMRWLDSNLIYGEHLNIPGYKLDYNKEMKGSIDYINTRLAPKGKKVKVFLWSGDANPTEDMVVKIDKLGIQNLNGGNTTIKKGEESLTNVSPTVCWYKDGVQVYAPQMNENVYTNEWTEHYDGFARAKETYELTGSPRRLKTISIYYHMYSGTYEASLKALTSLYDYALSQEVTPLFISDYARRARTLYETGLSKDLNGTLHITSTGIRSIRVPKSFGYPVSSDIVGFNDAIDGYYMILNKKRNTVRFTKDHKIKAELKSANGIVEKWNRLGSKIEFAFKSYVPLTVSLWSDSRCQVVSSTGFDHTREGYVDTFSTDEKGLISGTFICNQVRN</sequence>
<dbReference type="InterPro" id="IPR004352">
    <property type="entry name" value="GH114_TIM-barrel"/>
</dbReference>
<dbReference type="SUPFAM" id="SSF88713">
    <property type="entry name" value="Glycoside hydrolase/deacetylase"/>
    <property type="match status" value="1"/>
</dbReference>
<comment type="caution">
    <text evidence="2">The sequence shown here is derived from an EMBL/GenBank/DDBJ whole genome shotgun (WGS) entry which is preliminary data.</text>
</comment>
<dbReference type="Gene3D" id="3.20.20.70">
    <property type="entry name" value="Aldolase class I"/>
    <property type="match status" value="1"/>
</dbReference>
<keyword evidence="3" id="KW-1185">Reference proteome</keyword>
<dbReference type="SUPFAM" id="SSF51445">
    <property type="entry name" value="(Trans)glycosidases"/>
    <property type="match status" value="1"/>
</dbReference>
<name>A0ABS7DGK5_9GAMM</name>
<dbReference type="PANTHER" id="PTHR35882:SF2">
    <property type="entry name" value="PELA"/>
    <property type="match status" value="1"/>
</dbReference>
<accession>A0ABS7DGK5</accession>
<dbReference type="PANTHER" id="PTHR35882">
    <property type="entry name" value="PELA"/>
    <property type="match status" value="1"/>
</dbReference>
<protein>
    <submittedName>
        <fullName evidence="2">Endo alpha-1,4 polygalactosaminidase</fullName>
    </submittedName>
</protein>
<dbReference type="CDD" id="cd10922">
    <property type="entry name" value="CE4_PelA_like_C"/>
    <property type="match status" value="1"/>
</dbReference>
<dbReference type="Proteomes" id="UP000731465">
    <property type="component" value="Unassembled WGS sequence"/>
</dbReference>
<feature type="domain" description="Glycoside-hydrolase family GH114 TIM-barrel" evidence="1">
    <location>
        <begin position="28"/>
        <end position="249"/>
    </location>
</feature>
<dbReference type="PIRSF" id="PIRSF029570">
    <property type="entry name" value="UCP029570"/>
    <property type="match status" value="1"/>
</dbReference>